<reference evidence="2 3" key="1">
    <citation type="journal article" date="2016" name="Int. J. Syst. Evol. Microbiol.">
        <title>Dermabacter jinjuensis sp. nov., a novel species of the genus Dermabacter isolated from a clinical specimen.</title>
        <authorList>
            <person name="Park Y.K."/>
            <person name="Lee K.M."/>
            <person name="Lee W.K."/>
            <person name="Cho M.J."/>
            <person name="Lee H.S."/>
            <person name="Cho Y.G."/>
            <person name="Lee Y.C."/>
            <person name="Lee W.K."/>
            <person name="Seong W.K."/>
            <person name="Hwang K.J."/>
        </authorList>
    </citation>
    <scope>NUCLEOTIDE SEQUENCE [LARGE SCALE GENOMIC DNA]</scope>
    <source>
        <strain evidence="2 3">32T</strain>
    </source>
</reference>
<keyword evidence="1" id="KW-1133">Transmembrane helix</keyword>
<dbReference type="Proteomes" id="UP000815698">
    <property type="component" value="Chromosome"/>
</dbReference>
<feature type="transmembrane region" description="Helical" evidence="1">
    <location>
        <begin position="120"/>
        <end position="137"/>
    </location>
</feature>
<gene>
    <name evidence="2" type="ORF">COP05_05670</name>
</gene>
<feature type="transmembrane region" description="Helical" evidence="1">
    <location>
        <begin position="52"/>
        <end position="72"/>
    </location>
</feature>
<feature type="transmembrane region" description="Helical" evidence="1">
    <location>
        <begin position="21"/>
        <end position="40"/>
    </location>
</feature>
<evidence type="ECO:0000256" key="1">
    <source>
        <dbReference type="SAM" id="Phobius"/>
    </source>
</evidence>
<accession>A0ABM6PP29</accession>
<evidence type="ECO:0000313" key="2">
    <source>
        <dbReference type="EMBL" id="ATH96636.1"/>
    </source>
</evidence>
<organism evidence="2 3">
    <name type="scientific">Dermabacter jinjuensis</name>
    <dbReference type="NCBI Taxonomy" id="1667168"/>
    <lineage>
        <taxon>Bacteria</taxon>
        <taxon>Bacillati</taxon>
        <taxon>Actinomycetota</taxon>
        <taxon>Actinomycetes</taxon>
        <taxon>Micrococcales</taxon>
        <taxon>Dermabacteraceae</taxon>
        <taxon>Dermabacter</taxon>
    </lineage>
</organism>
<sequence length="147" mass="15873">MTPAGSTKSSMTQENPRGFRMALFVVYGVFAVSATARALVQSIRDFSEAPLAFSLSIVAALTYVAIAVLLIRKVPHWRAILILVGVELVGVVGVGALSFAQPEWFPKATVWSHFGEGYGYVPLVLPLVAGISIMVARRRESRAPSLR</sequence>
<keyword evidence="1" id="KW-0472">Membrane</keyword>
<keyword evidence="1" id="KW-0812">Transmembrane</keyword>
<protein>
    <recommendedName>
        <fullName evidence="4">Integral membrane protein</fullName>
    </recommendedName>
</protein>
<name>A0ABM6PP29_9MICO</name>
<keyword evidence="3" id="KW-1185">Reference proteome</keyword>
<dbReference type="EMBL" id="CP023482">
    <property type="protein sequence ID" value="ATH96636.1"/>
    <property type="molecule type" value="Genomic_DNA"/>
</dbReference>
<evidence type="ECO:0008006" key="4">
    <source>
        <dbReference type="Google" id="ProtNLM"/>
    </source>
</evidence>
<evidence type="ECO:0000313" key="3">
    <source>
        <dbReference type="Proteomes" id="UP000815698"/>
    </source>
</evidence>
<feature type="transmembrane region" description="Helical" evidence="1">
    <location>
        <begin position="79"/>
        <end position="100"/>
    </location>
</feature>
<proteinExistence type="predicted"/>